<reference evidence="2" key="1">
    <citation type="journal article" date="2020" name="mSystems">
        <title>Genome- and Community-Level Interaction Insights into Carbon Utilization and Element Cycling Functions of Hydrothermarchaeota in Hydrothermal Sediment.</title>
        <authorList>
            <person name="Zhou Z."/>
            <person name="Liu Y."/>
            <person name="Xu W."/>
            <person name="Pan J."/>
            <person name="Luo Z.H."/>
            <person name="Li M."/>
        </authorList>
    </citation>
    <scope>NUCLEOTIDE SEQUENCE</scope>
    <source>
        <strain evidence="2">HyVt-388</strain>
    </source>
</reference>
<evidence type="ECO:0000259" key="1">
    <source>
        <dbReference type="PROSITE" id="PS51192"/>
    </source>
</evidence>
<accession>A0A9C9K112</accession>
<dbReference type="InterPro" id="IPR014001">
    <property type="entry name" value="Helicase_ATP-bd"/>
</dbReference>
<dbReference type="Pfam" id="PF00270">
    <property type="entry name" value="DEAD"/>
    <property type="match status" value="1"/>
</dbReference>
<dbReference type="PANTHER" id="PTHR47957:SF3">
    <property type="entry name" value="ATP-DEPENDENT HELICASE HRQ1"/>
    <property type="match status" value="1"/>
</dbReference>
<dbReference type="SUPFAM" id="SSF52540">
    <property type="entry name" value="P-loop containing nucleoside triphosphate hydrolases"/>
    <property type="match status" value="1"/>
</dbReference>
<dbReference type="GO" id="GO:0006289">
    <property type="term" value="P:nucleotide-excision repair"/>
    <property type="evidence" value="ECO:0007669"/>
    <property type="project" value="TreeGrafter"/>
</dbReference>
<dbReference type="GO" id="GO:0003676">
    <property type="term" value="F:nucleic acid binding"/>
    <property type="evidence" value="ECO:0007669"/>
    <property type="project" value="InterPro"/>
</dbReference>
<dbReference type="GO" id="GO:0005524">
    <property type="term" value="F:ATP binding"/>
    <property type="evidence" value="ECO:0007669"/>
    <property type="project" value="InterPro"/>
</dbReference>
<evidence type="ECO:0000313" key="3">
    <source>
        <dbReference type="Proteomes" id="UP000885826"/>
    </source>
</evidence>
<dbReference type="GO" id="GO:0036297">
    <property type="term" value="P:interstrand cross-link repair"/>
    <property type="evidence" value="ECO:0007669"/>
    <property type="project" value="TreeGrafter"/>
</dbReference>
<keyword evidence="2" id="KW-0378">Hydrolase</keyword>
<keyword evidence="2" id="KW-0067">ATP-binding</keyword>
<dbReference type="InterPro" id="IPR011545">
    <property type="entry name" value="DEAD/DEAH_box_helicase_dom"/>
</dbReference>
<sequence length="152" mass="17668">MEVDEFRLPRIPLKKIKGFDLYPHQKELFEKFNKQKSFILVTPTGSGKTMAAALPIFFYNENAFFIYPTNALIENQVGSILKICNLLGKSYHFVNEDNFQEKINLDKDFIIIKIDGTFLEKIKRTMNYRTKGEALHYLIGNVFKPTIILTNP</sequence>
<dbReference type="Gene3D" id="3.40.50.300">
    <property type="entry name" value="P-loop containing nucleotide triphosphate hydrolases"/>
    <property type="match status" value="1"/>
</dbReference>
<dbReference type="InterPro" id="IPR027417">
    <property type="entry name" value="P-loop_NTPase"/>
</dbReference>
<organism evidence="2 3">
    <name type="scientific">candidate division WOR-3 bacterium</name>
    <dbReference type="NCBI Taxonomy" id="2052148"/>
    <lineage>
        <taxon>Bacteria</taxon>
        <taxon>Bacteria division WOR-3</taxon>
    </lineage>
</organism>
<evidence type="ECO:0000313" key="2">
    <source>
        <dbReference type="EMBL" id="HEC79164.1"/>
    </source>
</evidence>
<feature type="non-terminal residue" evidence="2">
    <location>
        <position position="152"/>
    </location>
</feature>
<dbReference type="EMBL" id="DRIG01000092">
    <property type="protein sequence ID" value="HEC79164.1"/>
    <property type="molecule type" value="Genomic_DNA"/>
</dbReference>
<name>A0A9C9K112_UNCW3</name>
<dbReference type="Proteomes" id="UP000885826">
    <property type="component" value="Unassembled WGS sequence"/>
</dbReference>
<gene>
    <name evidence="2" type="ORF">ENI34_08510</name>
</gene>
<dbReference type="GO" id="GO:0043138">
    <property type="term" value="F:3'-5' DNA helicase activity"/>
    <property type="evidence" value="ECO:0007669"/>
    <property type="project" value="TreeGrafter"/>
</dbReference>
<comment type="caution">
    <text evidence="2">The sequence shown here is derived from an EMBL/GenBank/DDBJ whole genome shotgun (WGS) entry which is preliminary data.</text>
</comment>
<dbReference type="AlphaFoldDB" id="A0A9C9K112"/>
<dbReference type="PROSITE" id="PS51192">
    <property type="entry name" value="HELICASE_ATP_BIND_1"/>
    <property type="match status" value="1"/>
</dbReference>
<proteinExistence type="predicted"/>
<dbReference type="PANTHER" id="PTHR47957">
    <property type="entry name" value="ATP-DEPENDENT HELICASE HRQ1"/>
    <property type="match status" value="1"/>
</dbReference>
<feature type="domain" description="Helicase ATP-binding" evidence="1">
    <location>
        <begin position="29"/>
        <end position="152"/>
    </location>
</feature>
<protein>
    <submittedName>
        <fullName evidence="2">DEAD/DEAH box helicase</fullName>
    </submittedName>
</protein>
<keyword evidence="2" id="KW-0347">Helicase</keyword>
<keyword evidence="2" id="KW-0547">Nucleotide-binding</keyword>